<dbReference type="PANTHER" id="PTHR11136:SF0">
    <property type="entry name" value="DIHYDROFOLATE SYNTHETASE-RELATED"/>
    <property type="match status" value="1"/>
</dbReference>
<evidence type="ECO:0000256" key="20">
    <source>
        <dbReference type="ARBA" id="ARBA00049035"/>
    </source>
</evidence>
<dbReference type="InterPro" id="IPR004101">
    <property type="entry name" value="Mur_ligase_C"/>
</dbReference>
<dbReference type="EMBL" id="CZAI01000012">
    <property type="protein sequence ID" value="CUQ10581.1"/>
    <property type="molecule type" value="Genomic_DNA"/>
</dbReference>
<keyword evidence="11" id="KW-0547">Nucleotide-binding</keyword>
<keyword evidence="12" id="KW-0067">ATP-binding</keyword>
<keyword evidence="9 24" id="KW-0436">Ligase</keyword>
<dbReference type="GO" id="GO:0004326">
    <property type="term" value="F:tetrahydrofolylpolyglutamate synthase activity"/>
    <property type="evidence" value="ECO:0007669"/>
    <property type="project" value="UniProtKB-EC"/>
</dbReference>
<reference evidence="32 33" key="3">
    <citation type="journal article" date="2019" name="Nat. Med.">
        <title>A library of human gut bacterial isolates paired with longitudinal multiomics data enables mechanistic microbiome research.</title>
        <authorList>
            <person name="Poyet M."/>
            <person name="Groussin M."/>
            <person name="Gibbons S.M."/>
            <person name="Avila-Pacheco J."/>
            <person name="Jiang X."/>
            <person name="Kearney S.M."/>
            <person name="Perrotta A.R."/>
            <person name="Berdy B."/>
            <person name="Zhao S."/>
            <person name="Lieberman T.D."/>
            <person name="Swanson P.K."/>
            <person name="Smith M."/>
            <person name="Roesemann S."/>
            <person name="Alexander J.E."/>
            <person name="Rich S.A."/>
            <person name="Livny J."/>
            <person name="Vlamakis H."/>
            <person name="Clish C."/>
            <person name="Bullock K."/>
            <person name="Deik A."/>
            <person name="Scott J."/>
            <person name="Pierce K.A."/>
            <person name="Xavier R.J."/>
            <person name="Alm E.J."/>
        </authorList>
    </citation>
    <scope>NUCLEOTIDE SEQUENCE [LARGE SCALE GENOMIC DNA]</scope>
    <source>
        <strain evidence="27 32">BIOML-A19</strain>
        <strain evidence="26 34">BIOML-A21</strain>
        <strain evidence="25 33">BIOML-A25</strain>
    </source>
</reference>
<evidence type="ECO:0000256" key="8">
    <source>
        <dbReference type="ARBA" id="ARBA00019357"/>
    </source>
</evidence>
<evidence type="ECO:0000313" key="34">
    <source>
        <dbReference type="Proteomes" id="UP000491168"/>
    </source>
</evidence>
<proteinExistence type="inferred from homology"/>
<comment type="catalytic activity">
    <reaction evidence="18">
        <text>(6S)-5,6,7,8-tetrahydrofolyl-(gamma-L-Glu)(n) + L-glutamate + ATP = (6S)-5,6,7,8-tetrahydrofolyl-(gamma-L-Glu)(n+1) + ADP + phosphate + H(+)</text>
        <dbReference type="Rhea" id="RHEA:10580"/>
        <dbReference type="Rhea" id="RHEA-COMP:14738"/>
        <dbReference type="Rhea" id="RHEA-COMP:14740"/>
        <dbReference type="ChEBI" id="CHEBI:15378"/>
        <dbReference type="ChEBI" id="CHEBI:29985"/>
        <dbReference type="ChEBI" id="CHEBI:30616"/>
        <dbReference type="ChEBI" id="CHEBI:43474"/>
        <dbReference type="ChEBI" id="CHEBI:141005"/>
        <dbReference type="ChEBI" id="CHEBI:456216"/>
        <dbReference type="EC" id="6.3.2.17"/>
    </reaction>
</comment>
<dbReference type="Proteomes" id="UP000368418">
    <property type="component" value="Unassembled WGS sequence"/>
</dbReference>
<dbReference type="EC" id="6.3.2.12" evidence="6"/>
<comment type="pathway">
    <text evidence="4">Cofactor biosynthesis; tetrahydrofolylpolyglutamate biosynthesis.</text>
</comment>
<dbReference type="Proteomes" id="UP000095657">
    <property type="component" value="Unassembled WGS sequence"/>
</dbReference>
<evidence type="ECO:0000256" key="17">
    <source>
        <dbReference type="ARBA" id="ARBA00032510"/>
    </source>
</evidence>
<dbReference type="STRING" id="47678.ERS852494_03967"/>
<dbReference type="PROSITE" id="PS01012">
    <property type="entry name" value="FOLYLPOLYGLU_SYNT_2"/>
    <property type="match status" value="1"/>
</dbReference>
<keyword evidence="10" id="KW-0479">Metal-binding</keyword>
<dbReference type="GO" id="GO:0046872">
    <property type="term" value="F:metal ion binding"/>
    <property type="evidence" value="ECO:0007669"/>
    <property type="project" value="UniProtKB-KW"/>
</dbReference>
<dbReference type="AlphaFoldDB" id="A0A174TQ75"/>
<organism evidence="24 30">
    <name type="scientific">Bacteroides caccae</name>
    <dbReference type="NCBI Taxonomy" id="47678"/>
    <lineage>
        <taxon>Bacteria</taxon>
        <taxon>Pseudomonadati</taxon>
        <taxon>Bacteroidota</taxon>
        <taxon>Bacteroidia</taxon>
        <taxon>Bacteroidales</taxon>
        <taxon>Bacteroidaceae</taxon>
        <taxon>Bacteroides</taxon>
    </lineage>
</organism>
<evidence type="ECO:0000256" key="12">
    <source>
        <dbReference type="ARBA" id="ARBA00022840"/>
    </source>
</evidence>
<dbReference type="FunFam" id="3.40.1190.10:FF:000011">
    <property type="entry name" value="Folylpolyglutamate synthase/dihydrofolate synthase"/>
    <property type="match status" value="1"/>
</dbReference>
<reference evidence="28 31" key="2">
    <citation type="submission" date="2018-08" db="EMBL/GenBank/DDBJ databases">
        <title>A genome reference for cultivated species of the human gut microbiota.</title>
        <authorList>
            <person name="Zou Y."/>
            <person name="Xue W."/>
            <person name="Luo G."/>
        </authorList>
    </citation>
    <scope>NUCLEOTIDE SEQUENCE [LARGE SCALE GENOMIC DNA]</scope>
    <source>
        <strain evidence="28 31">AF24-29LB</strain>
    </source>
</reference>
<dbReference type="GO" id="GO:0005737">
    <property type="term" value="C:cytoplasm"/>
    <property type="evidence" value="ECO:0007669"/>
    <property type="project" value="TreeGrafter"/>
</dbReference>
<dbReference type="GO" id="GO:0046656">
    <property type="term" value="P:folic acid biosynthetic process"/>
    <property type="evidence" value="ECO:0007669"/>
    <property type="project" value="UniProtKB-KW"/>
</dbReference>
<dbReference type="EMBL" id="VVYJ01000020">
    <property type="protein sequence ID" value="KAA5470660.1"/>
    <property type="molecule type" value="Genomic_DNA"/>
</dbReference>
<dbReference type="Proteomes" id="UP000284205">
    <property type="component" value="Unassembled WGS sequence"/>
</dbReference>
<evidence type="ECO:0000256" key="15">
    <source>
        <dbReference type="ARBA" id="ARBA00030048"/>
    </source>
</evidence>
<dbReference type="GO" id="GO:0005524">
    <property type="term" value="F:ATP binding"/>
    <property type="evidence" value="ECO:0007669"/>
    <property type="project" value="UniProtKB-KW"/>
</dbReference>
<comment type="pathway">
    <text evidence="3">Cofactor biosynthesis; tetrahydrofolate biosynthesis; 7,8-dihydrofolate from 2-amino-4-hydroxy-6-hydroxymethyl-7,8-dihydropteridine diphosphate and 4-aminobenzoate: step 2/2.</text>
</comment>
<evidence type="ECO:0000256" key="1">
    <source>
        <dbReference type="ARBA" id="ARBA00001946"/>
    </source>
</evidence>
<gene>
    <name evidence="24" type="primary">fgs</name>
    <name evidence="28" type="ORF">DWY26_20390</name>
    <name evidence="24" type="ORF">ERS852494_03967</name>
    <name evidence="27" type="ORF">F2Y31_18475</name>
    <name evidence="26" type="ORF">F2Y35_21430</name>
    <name evidence="25" type="ORF">F2Y39_21670</name>
    <name evidence="29" type="ORF">NXW23_17025</name>
</gene>
<evidence type="ECO:0000256" key="13">
    <source>
        <dbReference type="ARBA" id="ARBA00022842"/>
    </source>
</evidence>
<evidence type="ECO:0000313" key="24">
    <source>
        <dbReference type="EMBL" id="CUQ10581.1"/>
    </source>
</evidence>
<evidence type="ECO:0000259" key="23">
    <source>
        <dbReference type="Pfam" id="PF08245"/>
    </source>
</evidence>
<evidence type="ECO:0000313" key="27">
    <source>
        <dbReference type="EMBL" id="KAA5496364.1"/>
    </source>
</evidence>
<comment type="cofactor">
    <cofactor evidence="1">
        <name>Mg(2+)</name>
        <dbReference type="ChEBI" id="CHEBI:18420"/>
    </cofactor>
</comment>
<evidence type="ECO:0000256" key="9">
    <source>
        <dbReference type="ARBA" id="ARBA00022598"/>
    </source>
</evidence>
<comment type="function">
    <text evidence="2">Functions in two distinct reactions of the de novo folate biosynthetic pathway. Catalyzes the addition of a glutamate residue to dihydropteroate (7,8-dihydropteroate or H2Pte) to form dihydrofolate (7,8-dihydrofolate monoglutamate or H2Pte-Glu). Also catalyzes successive additions of L-glutamate to tetrahydrofolate or 10-formyltetrahydrofolate or 5,10-methylenetetrahydrofolate, leading to folylpolyglutamate derivatives.</text>
</comment>
<dbReference type="PANTHER" id="PTHR11136">
    <property type="entry name" value="FOLYLPOLYGLUTAMATE SYNTHASE-RELATED"/>
    <property type="match status" value="1"/>
</dbReference>
<dbReference type="Gene3D" id="3.40.1190.10">
    <property type="entry name" value="Mur-like, catalytic domain"/>
    <property type="match status" value="1"/>
</dbReference>
<dbReference type="InterPro" id="IPR036615">
    <property type="entry name" value="Mur_ligase_C_dom_sf"/>
</dbReference>
<comment type="catalytic activity">
    <reaction evidence="19">
        <text>10-formyltetrahydrofolyl-(gamma-L-Glu)(n) + L-glutamate + ATP = 10-formyltetrahydrofolyl-(gamma-L-Glu)(n+1) + ADP + phosphate + H(+)</text>
        <dbReference type="Rhea" id="RHEA:51904"/>
        <dbReference type="Rhea" id="RHEA-COMP:13088"/>
        <dbReference type="Rhea" id="RHEA-COMP:14300"/>
        <dbReference type="ChEBI" id="CHEBI:15378"/>
        <dbReference type="ChEBI" id="CHEBI:29985"/>
        <dbReference type="ChEBI" id="CHEBI:30616"/>
        <dbReference type="ChEBI" id="CHEBI:43474"/>
        <dbReference type="ChEBI" id="CHEBI:134413"/>
        <dbReference type="ChEBI" id="CHEBI:456216"/>
        <dbReference type="EC" id="6.3.2.17"/>
    </reaction>
</comment>
<dbReference type="EMBL" id="QRUO01000028">
    <property type="protein sequence ID" value="RGR66582.1"/>
    <property type="molecule type" value="Genomic_DNA"/>
</dbReference>
<evidence type="ECO:0000259" key="22">
    <source>
        <dbReference type="Pfam" id="PF02875"/>
    </source>
</evidence>
<feature type="domain" description="Mur ligase C-terminal" evidence="22">
    <location>
        <begin position="356"/>
        <end position="476"/>
    </location>
</feature>
<sequence length="493" mass="55923">MDYQNTLKYLYESMPMFQQIGGKAYKPGLETTHKLDEHFGYPHQQFKTIHIAGTNGKGSCSHTIAAVLQSAGYRVGLFTSPHLVDFRERIRINGEMIPEEYVVNFVADHRSFFEPLHPSFFELTTAMAFRYFADQKVDVAVIEVGMGGRLDCTNIIQPDLCIITNIGFDHMQYLGDTLPKIAKEKAGIIKEGVPVVIGRAKGHVKRVFTIKGKKVNAPVIYAQSIAPYNCMDWLSYSQSQELRERLTNIQQTLYESVEDKDENFEQNFRELCLFLNPADSMHALDKILDKRKDAIRITNGMFPCGLFMELSGIYQFENCLTILTALEELERIGYRILPKDYLNGFSDVCQLTGLMGRWQKVYSYPDIICDTGHNVDGIKYICEQLDFYQQTLKQQLHFVFGMVNDKDISSVLKLLPKNAIYYFTKASVKRALPENELLKQAEEAGLTGTAYPTVVDAVQAAKKNCLPKDLIFVGGSSFIVADLLTNRDTLDLH</sequence>
<comment type="similarity">
    <text evidence="5">Belongs to the folylpolyglutamate synthase family.</text>
</comment>
<dbReference type="InterPro" id="IPR036565">
    <property type="entry name" value="Mur-like_cat_sf"/>
</dbReference>
<comment type="catalytic activity">
    <reaction evidence="20">
        <text>(6R)-5,10-methylenetetrahydrofolyl-(gamma-L-Glu)(n) + L-glutamate + ATP = (6R)-5,10-methylenetetrahydrofolyl-(gamma-L-Glu)(n+1) + ADP + phosphate + H(+)</text>
        <dbReference type="Rhea" id="RHEA:51912"/>
        <dbReference type="Rhea" id="RHEA-COMP:13257"/>
        <dbReference type="Rhea" id="RHEA-COMP:13258"/>
        <dbReference type="ChEBI" id="CHEBI:15378"/>
        <dbReference type="ChEBI" id="CHEBI:29985"/>
        <dbReference type="ChEBI" id="CHEBI:30616"/>
        <dbReference type="ChEBI" id="CHEBI:43474"/>
        <dbReference type="ChEBI" id="CHEBI:136572"/>
        <dbReference type="ChEBI" id="CHEBI:456216"/>
        <dbReference type="EC" id="6.3.2.17"/>
    </reaction>
</comment>
<comment type="catalytic activity">
    <reaction evidence="21">
        <text>7,8-dihydropteroate + L-glutamate + ATP = 7,8-dihydrofolate + ADP + phosphate + H(+)</text>
        <dbReference type="Rhea" id="RHEA:23584"/>
        <dbReference type="ChEBI" id="CHEBI:15378"/>
        <dbReference type="ChEBI" id="CHEBI:17839"/>
        <dbReference type="ChEBI" id="CHEBI:29985"/>
        <dbReference type="ChEBI" id="CHEBI:30616"/>
        <dbReference type="ChEBI" id="CHEBI:43474"/>
        <dbReference type="ChEBI" id="CHEBI:57451"/>
        <dbReference type="ChEBI" id="CHEBI:456216"/>
        <dbReference type="EC" id="6.3.2.12"/>
    </reaction>
</comment>
<evidence type="ECO:0000313" key="26">
    <source>
        <dbReference type="EMBL" id="KAA5486270.1"/>
    </source>
</evidence>
<evidence type="ECO:0000313" key="29">
    <source>
        <dbReference type="EMBL" id="UVQ96017.1"/>
    </source>
</evidence>
<evidence type="ECO:0000313" key="32">
    <source>
        <dbReference type="Proteomes" id="UP000368418"/>
    </source>
</evidence>
<evidence type="ECO:0000256" key="18">
    <source>
        <dbReference type="ARBA" id="ARBA00047493"/>
    </source>
</evidence>
<evidence type="ECO:0000256" key="7">
    <source>
        <dbReference type="ARBA" id="ARBA00013025"/>
    </source>
</evidence>
<keyword evidence="14" id="KW-0289">Folate biosynthesis</keyword>
<evidence type="ECO:0000256" key="19">
    <source>
        <dbReference type="ARBA" id="ARBA00047808"/>
    </source>
</evidence>
<evidence type="ECO:0000256" key="16">
    <source>
        <dbReference type="ARBA" id="ARBA00030592"/>
    </source>
</evidence>
<reference evidence="29" key="4">
    <citation type="submission" date="2022-08" db="EMBL/GenBank/DDBJ databases">
        <title>Genome Sequencing of Bacteroides fragilis Group Isolates with Nanopore Technology.</title>
        <authorList>
            <person name="Tisza M.J."/>
            <person name="Smith D."/>
            <person name="Dekker J.P."/>
        </authorList>
    </citation>
    <scope>NUCLEOTIDE SEQUENCE</scope>
    <source>
        <strain evidence="29">BFG-474</strain>
    </source>
</reference>
<reference evidence="24 30" key="1">
    <citation type="submission" date="2015-09" db="EMBL/GenBank/DDBJ databases">
        <authorList>
            <consortium name="Pathogen Informatics"/>
        </authorList>
    </citation>
    <scope>NUCLEOTIDE SEQUENCE [LARGE SCALE GENOMIC DNA]</scope>
    <source>
        <strain evidence="24 30">2789STDY5834880</strain>
    </source>
</reference>
<dbReference type="Proteomes" id="UP001060260">
    <property type="component" value="Chromosome"/>
</dbReference>
<evidence type="ECO:0000313" key="30">
    <source>
        <dbReference type="Proteomes" id="UP000095657"/>
    </source>
</evidence>
<evidence type="ECO:0000256" key="4">
    <source>
        <dbReference type="ARBA" id="ARBA00005150"/>
    </source>
</evidence>
<evidence type="ECO:0000256" key="6">
    <source>
        <dbReference type="ARBA" id="ARBA00013023"/>
    </source>
</evidence>
<feature type="domain" description="Mur ligase central" evidence="23">
    <location>
        <begin position="51"/>
        <end position="191"/>
    </location>
</feature>
<dbReference type="NCBIfam" id="TIGR01499">
    <property type="entry name" value="folC"/>
    <property type="match status" value="1"/>
</dbReference>
<dbReference type="EMBL" id="VVYD01000021">
    <property type="protein sequence ID" value="KAA5496364.1"/>
    <property type="molecule type" value="Genomic_DNA"/>
</dbReference>
<dbReference type="Pfam" id="PF02875">
    <property type="entry name" value="Mur_ligase_C"/>
    <property type="match status" value="1"/>
</dbReference>
<dbReference type="GO" id="GO:0008841">
    <property type="term" value="F:dihydrofolate synthase activity"/>
    <property type="evidence" value="ECO:0007669"/>
    <property type="project" value="UniProtKB-EC"/>
</dbReference>
<evidence type="ECO:0000313" key="28">
    <source>
        <dbReference type="EMBL" id="RGR66582.1"/>
    </source>
</evidence>
<dbReference type="SUPFAM" id="SSF53623">
    <property type="entry name" value="MurD-like peptide ligases, catalytic domain"/>
    <property type="match status" value="1"/>
</dbReference>
<keyword evidence="13" id="KW-0460">Magnesium</keyword>
<dbReference type="EMBL" id="CP103166">
    <property type="protein sequence ID" value="UVQ96017.1"/>
    <property type="molecule type" value="Genomic_DNA"/>
</dbReference>
<dbReference type="Proteomes" id="UP000427825">
    <property type="component" value="Unassembled WGS sequence"/>
</dbReference>
<evidence type="ECO:0000256" key="10">
    <source>
        <dbReference type="ARBA" id="ARBA00022723"/>
    </source>
</evidence>
<dbReference type="Proteomes" id="UP000491168">
    <property type="component" value="Unassembled WGS sequence"/>
</dbReference>
<dbReference type="InterPro" id="IPR013221">
    <property type="entry name" value="Mur_ligase_cen"/>
</dbReference>
<evidence type="ECO:0000313" key="25">
    <source>
        <dbReference type="EMBL" id="KAA5470660.1"/>
    </source>
</evidence>
<dbReference type="InterPro" id="IPR001645">
    <property type="entry name" value="Folylpolyglutamate_synth"/>
</dbReference>
<dbReference type="InterPro" id="IPR018109">
    <property type="entry name" value="Folylpolyglutamate_synth_CS"/>
</dbReference>
<protein>
    <recommendedName>
        <fullName evidence="8">Dihydrofolate synthase/folylpolyglutamate synthase</fullName>
        <ecNumber evidence="6">6.3.2.12</ecNumber>
        <ecNumber evidence="7">6.3.2.17</ecNumber>
    </recommendedName>
    <alternativeName>
        <fullName evidence="17">Folylpoly-gamma-glutamate synthetase-dihydrofolate synthetase</fullName>
    </alternativeName>
    <alternativeName>
        <fullName evidence="15">Folylpolyglutamate synthetase</fullName>
    </alternativeName>
    <alternativeName>
        <fullName evidence="16">Tetrahydrofolylpolyglutamate synthase</fullName>
    </alternativeName>
</protein>
<evidence type="ECO:0000256" key="3">
    <source>
        <dbReference type="ARBA" id="ARBA00004799"/>
    </source>
</evidence>
<evidence type="ECO:0000256" key="14">
    <source>
        <dbReference type="ARBA" id="ARBA00022909"/>
    </source>
</evidence>
<name>A0A174TQ75_9BACE</name>
<evidence type="ECO:0000256" key="2">
    <source>
        <dbReference type="ARBA" id="ARBA00002714"/>
    </source>
</evidence>
<dbReference type="Gene3D" id="3.90.190.20">
    <property type="entry name" value="Mur ligase, C-terminal domain"/>
    <property type="match status" value="1"/>
</dbReference>
<accession>A0A174TQ75</accession>
<dbReference type="RefSeq" id="WP_055173631.1">
    <property type="nucleotide sequence ID" value="NZ_CACRTB010000037.1"/>
</dbReference>
<evidence type="ECO:0000313" key="33">
    <source>
        <dbReference type="Proteomes" id="UP000427825"/>
    </source>
</evidence>
<dbReference type="EC" id="6.3.2.17" evidence="7"/>
<evidence type="ECO:0000256" key="11">
    <source>
        <dbReference type="ARBA" id="ARBA00022741"/>
    </source>
</evidence>
<dbReference type="Pfam" id="PF08245">
    <property type="entry name" value="Mur_ligase_M"/>
    <property type="match status" value="1"/>
</dbReference>
<evidence type="ECO:0000313" key="31">
    <source>
        <dbReference type="Proteomes" id="UP000284205"/>
    </source>
</evidence>
<evidence type="ECO:0000256" key="5">
    <source>
        <dbReference type="ARBA" id="ARBA00008276"/>
    </source>
</evidence>
<evidence type="ECO:0000256" key="21">
    <source>
        <dbReference type="ARBA" id="ARBA00049161"/>
    </source>
</evidence>
<dbReference type="SUPFAM" id="SSF53244">
    <property type="entry name" value="MurD-like peptide ligases, peptide-binding domain"/>
    <property type="match status" value="1"/>
</dbReference>
<dbReference type="EMBL" id="VVYF01000030">
    <property type="protein sequence ID" value="KAA5486270.1"/>
    <property type="molecule type" value="Genomic_DNA"/>
</dbReference>